<organism evidence="1 2">
    <name type="scientific">Phoenix dactylifera</name>
    <name type="common">Date palm</name>
    <dbReference type="NCBI Taxonomy" id="42345"/>
    <lineage>
        <taxon>Eukaryota</taxon>
        <taxon>Viridiplantae</taxon>
        <taxon>Streptophyta</taxon>
        <taxon>Embryophyta</taxon>
        <taxon>Tracheophyta</taxon>
        <taxon>Spermatophyta</taxon>
        <taxon>Magnoliopsida</taxon>
        <taxon>Liliopsida</taxon>
        <taxon>Arecaceae</taxon>
        <taxon>Coryphoideae</taxon>
        <taxon>Phoeniceae</taxon>
        <taxon>Phoenix</taxon>
    </lineage>
</organism>
<dbReference type="RefSeq" id="XP_038971809.1">
    <property type="nucleotide sequence ID" value="XM_039115881.1"/>
</dbReference>
<proteinExistence type="predicted"/>
<evidence type="ECO:0000313" key="1">
    <source>
        <dbReference type="Proteomes" id="UP000228380"/>
    </source>
</evidence>
<name>A0A8B8ZJC7_PHODC</name>
<reference evidence="2" key="2">
    <citation type="submission" date="2025-08" db="UniProtKB">
        <authorList>
            <consortium name="RefSeq"/>
        </authorList>
    </citation>
    <scope>IDENTIFICATION</scope>
    <source>
        <tissue evidence="2">Young leaves</tissue>
    </source>
</reference>
<protein>
    <submittedName>
        <fullName evidence="2">Uncharacterized protein LOC103719599</fullName>
    </submittedName>
</protein>
<dbReference type="KEGG" id="pda:103719599"/>
<dbReference type="PANTHER" id="PTHR35097">
    <property type="entry name" value="GDSL ESTERASE/LIPASE"/>
    <property type="match status" value="1"/>
</dbReference>
<sequence length="142" mass="15846">MEPVGIGSLVDKIKFAKASEEFAKGAIHNNSDTSNQNPTGILKHLQREAFFDLMKLTDRQDKVELMLCVYKFSGTGSPISREMVDSVSFESIALMLDSEFDESTRLCCWTVVQKSSHNLSDNPDVVLGFGLRLETIVKGHLY</sequence>
<dbReference type="Proteomes" id="UP000228380">
    <property type="component" value="Chromosome 2"/>
</dbReference>
<gene>
    <name evidence="2" type="primary">LOC103719599</name>
</gene>
<dbReference type="PANTHER" id="PTHR35097:SF1">
    <property type="entry name" value="GDSL ESTERASE_LIPASE"/>
    <property type="match status" value="1"/>
</dbReference>
<dbReference type="AlphaFoldDB" id="A0A8B8ZJC7"/>
<dbReference type="GeneID" id="103719599"/>
<keyword evidence="1" id="KW-1185">Reference proteome</keyword>
<accession>A0A8B8ZJC7</accession>
<evidence type="ECO:0000313" key="2">
    <source>
        <dbReference type="RefSeq" id="XP_038971809.1"/>
    </source>
</evidence>
<reference evidence="1" key="1">
    <citation type="journal article" date="2019" name="Nat. Commun.">
        <title>Genome-wide association mapping of date palm fruit traits.</title>
        <authorList>
            <person name="Hazzouri K.M."/>
            <person name="Gros-Balthazard M."/>
            <person name="Flowers J.M."/>
            <person name="Copetti D."/>
            <person name="Lemansour A."/>
            <person name="Lebrun M."/>
            <person name="Masmoudi K."/>
            <person name="Ferrand S."/>
            <person name="Dhar M.I."/>
            <person name="Fresquez Z.A."/>
            <person name="Rosas U."/>
            <person name="Zhang J."/>
            <person name="Talag J."/>
            <person name="Lee S."/>
            <person name="Kudrna D."/>
            <person name="Powell R.F."/>
            <person name="Leitch I.J."/>
            <person name="Krueger R.R."/>
            <person name="Wing R.A."/>
            <person name="Amiri K.M.A."/>
            <person name="Purugganan M.D."/>
        </authorList>
    </citation>
    <scope>NUCLEOTIDE SEQUENCE [LARGE SCALE GENOMIC DNA]</scope>
    <source>
        <strain evidence="1">cv. Khalas</strain>
    </source>
</reference>